<dbReference type="AlphaFoldDB" id="A0A383V026"/>
<reference evidence="1 2" key="1">
    <citation type="submission" date="2017-11" db="EMBL/GenBank/DDBJ databases">
        <authorList>
            <person name="Kracher B."/>
        </authorList>
    </citation>
    <scope>NUCLEOTIDE SEQUENCE [LARGE SCALE GENOMIC DNA]</scope>
    <source>
        <strain evidence="1 2">RACE1</strain>
    </source>
</reference>
<gene>
    <name evidence="1" type="ORF">BLGHR1_16734</name>
</gene>
<sequence length="108" mass="11943">MVGCLGLRRCMLTFAPSILSGPHTAFRIIESPSTPIRALARHPRAMGPGPRDTDQHVALFTPPLRQSRTSRPIMYELLKARGLRYEYPLSLLGTSRKDHRSGGCCGGR</sequence>
<organism evidence="1 2">
    <name type="scientific">Blumeria hordei</name>
    <name type="common">Barley powdery mildew</name>
    <name type="synonym">Blumeria graminis f. sp. hordei</name>
    <dbReference type="NCBI Taxonomy" id="2867405"/>
    <lineage>
        <taxon>Eukaryota</taxon>
        <taxon>Fungi</taxon>
        <taxon>Dikarya</taxon>
        <taxon>Ascomycota</taxon>
        <taxon>Pezizomycotina</taxon>
        <taxon>Leotiomycetes</taxon>
        <taxon>Erysiphales</taxon>
        <taxon>Erysiphaceae</taxon>
        <taxon>Blumeria</taxon>
    </lineage>
</organism>
<name>A0A383V026_BLUHO</name>
<proteinExistence type="predicted"/>
<dbReference type="EMBL" id="UNSH01000086">
    <property type="protein sequence ID" value="SZF05931.1"/>
    <property type="molecule type" value="Genomic_DNA"/>
</dbReference>
<accession>A0A383V026</accession>
<evidence type="ECO:0000313" key="2">
    <source>
        <dbReference type="Proteomes" id="UP000275772"/>
    </source>
</evidence>
<evidence type="ECO:0000313" key="1">
    <source>
        <dbReference type="EMBL" id="SZF05931.1"/>
    </source>
</evidence>
<dbReference type="Proteomes" id="UP000275772">
    <property type="component" value="Unassembled WGS sequence"/>
</dbReference>
<dbReference type="VEuPathDB" id="FungiDB:BLGHR1_16734"/>
<protein>
    <submittedName>
        <fullName evidence="1">Uncharacterized protein</fullName>
    </submittedName>
</protein>